<keyword evidence="2" id="KW-1133">Transmembrane helix</keyword>
<feature type="region of interest" description="Disordered" evidence="1">
    <location>
        <begin position="40"/>
        <end position="128"/>
    </location>
</feature>
<evidence type="ECO:0000256" key="1">
    <source>
        <dbReference type="SAM" id="MobiDB-lite"/>
    </source>
</evidence>
<feature type="chain" id="PRO_5028909552" evidence="3">
    <location>
        <begin position="35"/>
        <end position="460"/>
    </location>
</feature>
<sequence length="460" mass="47384">MNKNSIGLRRPWSRALLAGLLAGSLAFSPLAAFAIDEASDSVEPTVEAFTEPADDVSAAEVVEDADSSSPAEELPVPSEEELAAQEPSAPTDDGADEASPTNEAVPVEDPSPSPAPSMEPSASGLSVDRPSAALAAETTVTVYYCEMVYYDDPSFNDPTGFRLLGSHTYDGVTVGEEIDPWDYVRDIPDYVFFDGWATDPIASADPEQNTVQLNYFRAKSPCTVNYYSISDGDAFADDPGIDTVISEVNGQTVRFDRMGTYEIESQPLGTEIDSALLAVPVDNMAYVDADKESVIVAGAVASNELNLFYTPVPAAAPDDAPEAGAPEPTPPAPPAPSEPEGDNVEGGNGNGGSDLPEVDGNLGNVGVSGATGNEESDDSAVQESGIAARPGSSGQGADGKPASKSTGATVVEDGDSSRDASGSADRLPQTGDSLVLAVGILSVAAAAAGVAFIARRRCQH</sequence>
<proteinExistence type="predicted"/>
<keyword evidence="2" id="KW-0812">Transmembrane</keyword>
<feature type="signal peptide" evidence="3">
    <location>
        <begin position="1"/>
        <end position="34"/>
    </location>
</feature>
<feature type="compositionally biased region" description="Pro residues" evidence="1">
    <location>
        <begin position="327"/>
        <end position="337"/>
    </location>
</feature>
<dbReference type="AlphaFoldDB" id="A0A7C8FVZ9"/>
<dbReference type="NCBIfam" id="TIGR01167">
    <property type="entry name" value="LPXTG_anchor"/>
    <property type="match status" value="1"/>
</dbReference>
<keyword evidence="3" id="KW-0732">Signal</keyword>
<feature type="region of interest" description="Disordered" evidence="1">
    <location>
        <begin position="312"/>
        <end position="429"/>
    </location>
</feature>
<keyword evidence="2" id="KW-0472">Membrane</keyword>
<comment type="caution">
    <text evidence="4">The sequence shown here is derived from an EMBL/GenBank/DDBJ whole genome shotgun (WGS) entry which is preliminary data.</text>
</comment>
<evidence type="ECO:0000256" key="2">
    <source>
        <dbReference type="SAM" id="Phobius"/>
    </source>
</evidence>
<accession>A0A7C8FVZ9</accession>
<evidence type="ECO:0000256" key="3">
    <source>
        <dbReference type="SAM" id="SignalP"/>
    </source>
</evidence>
<protein>
    <submittedName>
        <fullName evidence="4">LPXTG cell wall anchor domain-containing protein</fullName>
    </submittedName>
</protein>
<name>A0A7C8FVZ9_9ACTN</name>
<dbReference type="RefSeq" id="WP_151431864.1">
    <property type="nucleotide sequence ID" value="NZ_JANJZI010000021.1"/>
</dbReference>
<feature type="compositionally biased region" description="Low complexity" evidence="1">
    <location>
        <begin position="312"/>
        <end position="326"/>
    </location>
</feature>
<keyword evidence="5" id="KW-1185">Reference proteome</keyword>
<organism evidence="4 5">
    <name type="scientific">Adlercreutzia muris</name>
    <dbReference type="NCBI Taxonomy" id="1796610"/>
    <lineage>
        <taxon>Bacteria</taxon>
        <taxon>Bacillati</taxon>
        <taxon>Actinomycetota</taxon>
        <taxon>Coriobacteriia</taxon>
        <taxon>Eggerthellales</taxon>
        <taxon>Eggerthellaceae</taxon>
        <taxon>Adlercreutzia</taxon>
    </lineage>
</organism>
<reference evidence="4 5" key="1">
    <citation type="submission" date="2019-09" db="EMBL/GenBank/DDBJ databases">
        <title>Whole genome shotgun sequencing (WGS) of Ellagibacter isourolithinifaciens DSM 104140(T) and Adlercreutzia muris DSM 29508(T).</title>
        <authorList>
            <person name="Stoll D.A."/>
            <person name="Danylec N."/>
            <person name="Huch M."/>
        </authorList>
    </citation>
    <scope>NUCLEOTIDE SEQUENCE [LARGE SCALE GENOMIC DNA]</scope>
    <source>
        <strain evidence="4 5">DSM 29508</strain>
    </source>
</reference>
<evidence type="ECO:0000313" key="4">
    <source>
        <dbReference type="EMBL" id="KAB1640500.1"/>
    </source>
</evidence>
<dbReference type="EMBL" id="WAJS01000042">
    <property type="protein sequence ID" value="KAB1640500.1"/>
    <property type="molecule type" value="Genomic_DNA"/>
</dbReference>
<feature type="transmembrane region" description="Helical" evidence="2">
    <location>
        <begin position="434"/>
        <end position="454"/>
    </location>
</feature>
<gene>
    <name evidence="4" type="ORF">F8D48_10400</name>
</gene>
<evidence type="ECO:0000313" key="5">
    <source>
        <dbReference type="Proteomes" id="UP000479639"/>
    </source>
</evidence>
<dbReference type="Proteomes" id="UP000479639">
    <property type="component" value="Unassembled WGS sequence"/>
</dbReference>